<dbReference type="Proteomes" id="UP000028488">
    <property type="component" value="Plasmid pPDG3"/>
</dbReference>
<protein>
    <submittedName>
        <fullName evidence="2">Membrane protein</fullName>
    </submittedName>
</protein>
<geneLocation type="plasmid" evidence="2 3">
    <name>pPDG3</name>
</geneLocation>
<dbReference type="EMBL" id="CP008950">
    <property type="protein sequence ID" value="AII11092.1"/>
    <property type="molecule type" value="Genomic_DNA"/>
</dbReference>
<evidence type="ECO:0000313" key="3">
    <source>
        <dbReference type="Proteomes" id="UP000028488"/>
    </source>
</evidence>
<gene>
    <name evidence="2" type="ORF">EP51_44320</name>
</gene>
<proteinExistence type="predicted"/>
<keyword evidence="2" id="KW-0614">Plasmid</keyword>
<sequence length="208" mass="22318">MHESFSSALNEMSVADAVMQLASGTVELALEDAPEFARWCWFADVLDSDWGLTGRLPAAGDDVFHELERVAGMCRTSETKALRRDAWRAAYEATERLGHSSAVTSSEATYLALSAANDIALECIDETHPEFTVAIALAFESLAACAADSAVARCWIARALTEWTNRTHPIAGSPRTGEAPPTTDTRQNASIVSAGCGERVLLRVSGNL</sequence>
<reference evidence="2 3" key="1">
    <citation type="submission" date="2014-07" db="EMBL/GenBank/DDBJ databases">
        <title>Genome Sequence of Rhodococcus opacus Strain R7, a Biodegrader of Mono- and Polycyclic Aromatic Hydrocarbons.</title>
        <authorList>
            <person name="Di Gennaro P."/>
            <person name="Zampolli J."/>
            <person name="Presti I."/>
            <person name="Cappelletti M."/>
            <person name="D'Ursi P."/>
            <person name="Orro A."/>
            <person name="Mezzelani A."/>
            <person name="Milanesi L."/>
        </authorList>
    </citation>
    <scope>NUCLEOTIDE SEQUENCE [LARGE SCALE GENOMIC DNA]</scope>
    <source>
        <strain evidence="2 3">R7</strain>
        <plasmid evidence="2">pPDG3</plasmid>
    </source>
</reference>
<name>A0A076F0Z2_RHOOP</name>
<organism evidence="2 3">
    <name type="scientific">Rhodococcus opacus</name>
    <name type="common">Nocardia opaca</name>
    <dbReference type="NCBI Taxonomy" id="37919"/>
    <lineage>
        <taxon>Bacteria</taxon>
        <taxon>Bacillati</taxon>
        <taxon>Actinomycetota</taxon>
        <taxon>Actinomycetes</taxon>
        <taxon>Mycobacteriales</taxon>
        <taxon>Nocardiaceae</taxon>
        <taxon>Rhodococcus</taxon>
    </lineage>
</organism>
<accession>A0A076F0Z2</accession>
<evidence type="ECO:0000313" key="2">
    <source>
        <dbReference type="EMBL" id="AII11092.1"/>
    </source>
</evidence>
<evidence type="ECO:0000256" key="1">
    <source>
        <dbReference type="SAM" id="MobiDB-lite"/>
    </source>
</evidence>
<dbReference type="AlphaFoldDB" id="A0A076F0Z2"/>
<feature type="region of interest" description="Disordered" evidence="1">
    <location>
        <begin position="167"/>
        <end position="187"/>
    </location>
</feature>